<reference evidence="1 2" key="1">
    <citation type="journal article" date="2022" name="bioRxiv">
        <title>The genome of the oomycete Peronosclerospora sorghi, a cosmopolitan pathogen of maize and sorghum, is inflated with dispersed pseudogenes.</title>
        <authorList>
            <person name="Fletcher K."/>
            <person name="Martin F."/>
            <person name="Isakeit T."/>
            <person name="Cavanaugh K."/>
            <person name="Magill C."/>
            <person name="Michelmore R."/>
        </authorList>
    </citation>
    <scope>NUCLEOTIDE SEQUENCE [LARGE SCALE GENOMIC DNA]</scope>
    <source>
        <strain evidence="1">P6</strain>
    </source>
</reference>
<evidence type="ECO:0000313" key="2">
    <source>
        <dbReference type="Proteomes" id="UP001163321"/>
    </source>
</evidence>
<comment type="caution">
    <text evidence="1">The sequence shown here is derived from an EMBL/GenBank/DDBJ whole genome shotgun (WGS) entry which is preliminary data.</text>
</comment>
<protein>
    <submittedName>
        <fullName evidence="1">Uncharacterized protein</fullName>
    </submittedName>
</protein>
<keyword evidence="2" id="KW-1185">Reference proteome</keyword>
<accession>A0ACC0W3I0</accession>
<name>A0ACC0W3I0_9STRA</name>
<proteinExistence type="predicted"/>
<dbReference type="EMBL" id="CM047583">
    <property type="protein sequence ID" value="KAI9912498.1"/>
    <property type="molecule type" value="Genomic_DNA"/>
</dbReference>
<organism evidence="1 2">
    <name type="scientific">Peronosclerospora sorghi</name>
    <dbReference type="NCBI Taxonomy" id="230839"/>
    <lineage>
        <taxon>Eukaryota</taxon>
        <taxon>Sar</taxon>
        <taxon>Stramenopiles</taxon>
        <taxon>Oomycota</taxon>
        <taxon>Peronosporomycetes</taxon>
        <taxon>Peronosporales</taxon>
        <taxon>Peronosporaceae</taxon>
        <taxon>Peronosclerospora</taxon>
    </lineage>
</organism>
<evidence type="ECO:0000313" key="1">
    <source>
        <dbReference type="EMBL" id="KAI9912498.1"/>
    </source>
</evidence>
<sequence>MDFSLKFPAGIRKQTLRSLGRGYDKISAKQSEIAFKDCSEVEKMVYSKIWGSNDTLSCLGTMLQRGIFVICPAMSTGTMGEIHYAPETRSHLNKSLLLVANILCLWEHVYKR</sequence>
<gene>
    <name evidence="1" type="ORF">PsorP6_006184</name>
</gene>
<dbReference type="Proteomes" id="UP001163321">
    <property type="component" value="Chromosome 4"/>
</dbReference>